<evidence type="ECO:0000259" key="14">
    <source>
        <dbReference type="PROSITE" id="PS51194"/>
    </source>
</evidence>
<reference evidence="15" key="1">
    <citation type="journal article" date="2021" name="PeerJ">
        <title>Extensive microbial diversity within the chicken gut microbiome revealed by metagenomics and culture.</title>
        <authorList>
            <person name="Gilroy R."/>
            <person name="Ravi A."/>
            <person name="Getino M."/>
            <person name="Pursley I."/>
            <person name="Horton D.L."/>
            <person name="Alikhan N.F."/>
            <person name="Baker D."/>
            <person name="Gharbi K."/>
            <person name="Hall N."/>
            <person name="Watson M."/>
            <person name="Adriaenssens E.M."/>
            <person name="Foster-Nyarko E."/>
            <person name="Jarju S."/>
            <person name="Secka A."/>
            <person name="Antonio M."/>
            <person name="Oren A."/>
            <person name="Chaudhuri R.R."/>
            <person name="La Ragione R."/>
            <person name="Hildebrand F."/>
            <person name="Pallen M.J."/>
        </authorList>
    </citation>
    <scope>NUCLEOTIDE SEQUENCE</scope>
    <source>
        <strain evidence="15">811</strain>
    </source>
</reference>
<evidence type="ECO:0000256" key="7">
    <source>
        <dbReference type="ARBA" id="ARBA00022833"/>
    </source>
</evidence>
<keyword evidence="8" id="KW-0067">ATP-binding</keyword>
<comment type="catalytic activity">
    <reaction evidence="12">
        <text>ATP + H2O = ADP + phosphate + H(+)</text>
        <dbReference type="Rhea" id="RHEA:13065"/>
        <dbReference type="ChEBI" id="CHEBI:15377"/>
        <dbReference type="ChEBI" id="CHEBI:15378"/>
        <dbReference type="ChEBI" id="CHEBI:30616"/>
        <dbReference type="ChEBI" id="CHEBI:43474"/>
        <dbReference type="ChEBI" id="CHEBI:456216"/>
        <dbReference type="EC" id="5.6.2.4"/>
    </reaction>
</comment>
<dbReference type="EMBL" id="DXFX01000074">
    <property type="protein sequence ID" value="HIX07981.1"/>
    <property type="molecule type" value="Genomic_DNA"/>
</dbReference>
<dbReference type="SUPFAM" id="SSF52540">
    <property type="entry name" value="P-loop containing nucleoside triphosphate hydrolases"/>
    <property type="match status" value="1"/>
</dbReference>
<dbReference type="SMART" id="SM00487">
    <property type="entry name" value="DEXDc"/>
    <property type="match status" value="1"/>
</dbReference>
<dbReference type="PROSITE" id="PS51192">
    <property type="entry name" value="HELICASE_ATP_BIND_1"/>
    <property type="match status" value="1"/>
</dbReference>
<evidence type="ECO:0000256" key="10">
    <source>
        <dbReference type="ARBA" id="ARBA00023235"/>
    </source>
</evidence>
<dbReference type="Pfam" id="PF17764">
    <property type="entry name" value="PriA_3primeBD"/>
    <property type="match status" value="1"/>
</dbReference>
<evidence type="ECO:0000256" key="4">
    <source>
        <dbReference type="ARBA" id="ARBA00022741"/>
    </source>
</evidence>
<dbReference type="GO" id="GO:0006310">
    <property type="term" value="P:DNA recombination"/>
    <property type="evidence" value="ECO:0007669"/>
    <property type="project" value="InterPro"/>
</dbReference>
<dbReference type="PANTHER" id="PTHR30580">
    <property type="entry name" value="PRIMOSOMAL PROTEIN N"/>
    <property type="match status" value="1"/>
</dbReference>
<feature type="domain" description="Helicase ATP-binding" evidence="13">
    <location>
        <begin position="200"/>
        <end position="366"/>
    </location>
</feature>
<organism evidence="15 16">
    <name type="scientific">Candidatus Borkfalkia faecipullorum</name>
    <dbReference type="NCBI Taxonomy" id="2838510"/>
    <lineage>
        <taxon>Bacteria</taxon>
        <taxon>Bacillati</taxon>
        <taxon>Bacillota</taxon>
        <taxon>Clostridia</taxon>
        <taxon>Christensenellales</taxon>
        <taxon>Christensenellaceae</taxon>
        <taxon>Candidatus Borkfalkia</taxon>
    </lineage>
</organism>
<feature type="non-terminal residue" evidence="15">
    <location>
        <position position="669"/>
    </location>
</feature>
<sequence>MTAEVIVDIAHSEVDKIFEYRAVEGVEEGSRVRVPFGRQTVDGYVMRLKEGSEYGDDRLKSISSVIDRALTRETLALARRISERYRCPMALTLRLFLPSEMRRGEVREAFVNIAVIADPAFVPSAQAKKQAAALEFLKEKKRAPYTALCKKFGASAVKTLADKGALRVEREKINRSPLAGAPASGQARVLTPAQSAAVESIQNSDRTVQLLHGVTGSGKTEIYLTLIAKTLQEGKSAIFLVPEISLTPQMLLQLRARFGSAAAILHSGLSAGEKFDEWHRLRTGEAKIAIGARSAVFAPVENVGVIIMDEEHDGSYSSETNPRYNTGEIAQWRAEYNGCKLILGSATPSVESYLKATEGEYNLVELPERINKNPLPEMIVADMRREVRRGNNTPFSAALREELEACLQSGNQAILFLNRRGFAQSVVCRDCGYVVKCKQCDVSLTYHSEENCLKCHFCGTSYHMLSACPECGGVHLSYTGTGTQKVTGELKKLFPSARILRMDVDTTGGKEGHYKILKKFADREADILVGTQMIAKGHDFPAVTLVGILDADMSLHFSDYRSGERTFQLITQVSGRSGRAKEKGKVVLQTYDPENYILRFAMDYDYKGFFRHEIAVRKATSFPPFAKIVRVMVTAEEESKALEVLKPVWFSLQELFEENREKFLFFNKM</sequence>
<evidence type="ECO:0000256" key="9">
    <source>
        <dbReference type="ARBA" id="ARBA00023125"/>
    </source>
</evidence>
<dbReference type="Gene3D" id="3.40.1440.60">
    <property type="entry name" value="PriA, 3(prime) DNA-binding domain"/>
    <property type="match status" value="1"/>
</dbReference>
<dbReference type="GO" id="GO:1990077">
    <property type="term" value="C:primosome complex"/>
    <property type="evidence" value="ECO:0007669"/>
    <property type="project" value="UniProtKB-KW"/>
</dbReference>
<keyword evidence="10" id="KW-0413">Isomerase</keyword>
<dbReference type="HAMAP" id="MF_00983">
    <property type="entry name" value="PriA"/>
    <property type="match status" value="1"/>
</dbReference>
<evidence type="ECO:0000259" key="13">
    <source>
        <dbReference type="PROSITE" id="PS51192"/>
    </source>
</evidence>
<dbReference type="Proteomes" id="UP000824204">
    <property type="component" value="Unassembled WGS sequence"/>
</dbReference>
<name>A0A9D1V8K4_9FIRM</name>
<evidence type="ECO:0000256" key="2">
    <source>
        <dbReference type="ARBA" id="ARBA00022705"/>
    </source>
</evidence>
<keyword evidence="7" id="KW-0862">Zinc</keyword>
<proteinExistence type="inferred from homology"/>
<dbReference type="InterPro" id="IPR005259">
    <property type="entry name" value="PriA"/>
</dbReference>
<keyword evidence="9" id="KW-0238">DNA-binding</keyword>
<protein>
    <recommendedName>
        <fullName evidence="11">DNA 3'-5' helicase</fullName>
        <ecNumber evidence="11">5.6.2.4</ecNumber>
    </recommendedName>
</protein>
<accession>A0A9D1V8K4</accession>
<dbReference type="InterPro" id="IPR011545">
    <property type="entry name" value="DEAD/DEAH_box_helicase_dom"/>
</dbReference>
<dbReference type="PANTHER" id="PTHR30580:SF0">
    <property type="entry name" value="PRIMOSOMAL PROTEIN N"/>
    <property type="match status" value="1"/>
</dbReference>
<dbReference type="SMART" id="SM00490">
    <property type="entry name" value="HELICc"/>
    <property type="match status" value="1"/>
</dbReference>
<evidence type="ECO:0000256" key="8">
    <source>
        <dbReference type="ARBA" id="ARBA00022840"/>
    </source>
</evidence>
<dbReference type="GO" id="GO:0006270">
    <property type="term" value="P:DNA replication initiation"/>
    <property type="evidence" value="ECO:0007669"/>
    <property type="project" value="TreeGrafter"/>
</dbReference>
<dbReference type="EC" id="5.6.2.4" evidence="11"/>
<dbReference type="GO" id="GO:0003677">
    <property type="term" value="F:DNA binding"/>
    <property type="evidence" value="ECO:0007669"/>
    <property type="project" value="UniProtKB-KW"/>
</dbReference>
<evidence type="ECO:0000256" key="5">
    <source>
        <dbReference type="ARBA" id="ARBA00022801"/>
    </source>
</evidence>
<reference evidence="15" key="2">
    <citation type="submission" date="2021-04" db="EMBL/GenBank/DDBJ databases">
        <authorList>
            <person name="Gilroy R."/>
        </authorList>
    </citation>
    <scope>NUCLEOTIDE SEQUENCE</scope>
    <source>
        <strain evidence="15">811</strain>
    </source>
</reference>
<dbReference type="InterPro" id="IPR014001">
    <property type="entry name" value="Helicase_ATP-bd"/>
</dbReference>
<dbReference type="Pfam" id="PF18319">
    <property type="entry name" value="Zn_ribbon_PriA"/>
    <property type="match status" value="1"/>
</dbReference>
<dbReference type="Pfam" id="PF00270">
    <property type="entry name" value="DEAD"/>
    <property type="match status" value="1"/>
</dbReference>
<dbReference type="InterPro" id="IPR042115">
    <property type="entry name" value="PriA_3primeBD_sf"/>
</dbReference>
<evidence type="ECO:0000256" key="1">
    <source>
        <dbReference type="ARBA" id="ARBA00022515"/>
    </source>
</evidence>
<dbReference type="GO" id="GO:0043138">
    <property type="term" value="F:3'-5' DNA helicase activity"/>
    <property type="evidence" value="ECO:0007669"/>
    <property type="project" value="UniProtKB-EC"/>
</dbReference>
<keyword evidence="5" id="KW-0378">Hydrolase</keyword>
<evidence type="ECO:0000256" key="6">
    <source>
        <dbReference type="ARBA" id="ARBA00022806"/>
    </source>
</evidence>
<dbReference type="GO" id="GO:0006302">
    <property type="term" value="P:double-strand break repair"/>
    <property type="evidence" value="ECO:0007669"/>
    <property type="project" value="InterPro"/>
</dbReference>
<dbReference type="GO" id="GO:0046872">
    <property type="term" value="F:metal ion binding"/>
    <property type="evidence" value="ECO:0007669"/>
    <property type="project" value="UniProtKB-KW"/>
</dbReference>
<dbReference type="Gene3D" id="3.40.50.300">
    <property type="entry name" value="P-loop containing nucleotide triphosphate hydrolases"/>
    <property type="match status" value="2"/>
</dbReference>
<evidence type="ECO:0000256" key="12">
    <source>
        <dbReference type="ARBA" id="ARBA00048988"/>
    </source>
</evidence>
<comment type="caution">
    <text evidence="15">The sequence shown here is derived from an EMBL/GenBank/DDBJ whole genome shotgun (WGS) entry which is preliminary data.</text>
</comment>
<keyword evidence="2" id="KW-0235">DNA replication</keyword>
<dbReference type="CDD" id="cd18804">
    <property type="entry name" value="SF2_C_priA"/>
    <property type="match status" value="1"/>
</dbReference>
<dbReference type="InterPro" id="IPR041222">
    <property type="entry name" value="PriA_3primeBD"/>
</dbReference>
<dbReference type="PROSITE" id="PS51194">
    <property type="entry name" value="HELICASE_CTER"/>
    <property type="match status" value="1"/>
</dbReference>
<dbReference type="NCBIfam" id="TIGR00595">
    <property type="entry name" value="priA"/>
    <property type="match status" value="1"/>
</dbReference>
<keyword evidence="3" id="KW-0479">Metal-binding</keyword>
<evidence type="ECO:0000256" key="11">
    <source>
        <dbReference type="ARBA" id="ARBA00034808"/>
    </source>
</evidence>
<evidence type="ECO:0000313" key="15">
    <source>
        <dbReference type="EMBL" id="HIX07981.1"/>
    </source>
</evidence>
<evidence type="ECO:0000313" key="16">
    <source>
        <dbReference type="Proteomes" id="UP000824204"/>
    </source>
</evidence>
<feature type="domain" description="Helicase C-terminal" evidence="14">
    <location>
        <begin position="460"/>
        <end position="622"/>
    </location>
</feature>
<dbReference type="AlphaFoldDB" id="A0A9D1V8K4"/>
<evidence type="ECO:0000256" key="3">
    <source>
        <dbReference type="ARBA" id="ARBA00022723"/>
    </source>
</evidence>
<dbReference type="InterPro" id="IPR040498">
    <property type="entry name" value="PriA_CRR"/>
</dbReference>
<dbReference type="InterPro" id="IPR001650">
    <property type="entry name" value="Helicase_C-like"/>
</dbReference>
<keyword evidence="1" id="KW-0639">Primosome</keyword>
<dbReference type="Pfam" id="PF00271">
    <property type="entry name" value="Helicase_C"/>
    <property type="match status" value="1"/>
</dbReference>
<dbReference type="GO" id="GO:0006269">
    <property type="term" value="P:DNA replication, synthesis of primer"/>
    <property type="evidence" value="ECO:0007669"/>
    <property type="project" value="UniProtKB-KW"/>
</dbReference>
<dbReference type="CDD" id="cd17929">
    <property type="entry name" value="DEXHc_priA"/>
    <property type="match status" value="1"/>
</dbReference>
<dbReference type="InterPro" id="IPR027417">
    <property type="entry name" value="P-loop_NTPase"/>
</dbReference>
<dbReference type="FunFam" id="3.40.50.300:FF:000489">
    <property type="entry name" value="Primosome assembly protein PriA"/>
    <property type="match status" value="1"/>
</dbReference>
<keyword evidence="4" id="KW-0547">Nucleotide-binding</keyword>
<dbReference type="GO" id="GO:0005524">
    <property type="term" value="F:ATP binding"/>
    <property type="evidence" value="ECO:0007669"/>
    <property type="project" value="UniProtKB-KW"/>
</dbReference>
<dbReference type="GO" id="GO:0016787">
    <property type="term" value="F:hydrolase activity"/>
    <property type="evidence" value="ECO:0007669"/>
    <property type="project" value="UniProtKB-KW"/>
</dbReference>
<gene>
    <name evidence="15" type="primary">priA</name>
    <name evidence="15" type="ORF">H9741_05895</name>
</gene>
<keyword evidence="6" id="KW-0347">Helicase</keyword>